<evidence type="ECO:0000256" key="1">
    <source>
        <dbReference type="SAM" id="MobiDB-lite"/>
    </source>
</evidence>
<feature type="compositionally biased region" description="Polar residues" evidence="1">
    <location>
        <begin position="79"/>
        <end position="92"/>
    </location>
</feature>
<dbReference type="RefSeq" id="XP_008915775.1">
    <property type="nucleotide sequence ID" value="XM_008917527.1"/>
</dbReference>
<dbReference type="AlphaFoldDB" id="W2PD48"/>
<feature type="compositionally biased region" description="Polar residues" evidence="1">
    <location>
        <begin position="116"/>
        <end position="125"/>
    </location>
</feature>
<proteinExistence type="predicted"/>
<protein>
    <submittedName>
        <fullName evidence="2">Uncharacterized protein</fullName>
    </submittedName>
</protein>
<feature type="region of interest" description="Disordered" evidence="1">
    <location>
        <begin position="211"/>
        <end position="252"/>
    </location>
</feature>
<sequence>MARQEVESISDVSSVFESSGLDIKAPRSTYSVVEDKQQAERSSSLRLADKPTAKSMPSTLEATKDSPRGSKQELHRSVPESSFSASSTTVQKSTDRTKKPMPQTVETLPNRERSDSLSSTVSSIPEPSVVENALKSGTATAANTNRRPIANLVSGLHSFTSLLEKENSQQGNNSRSAPVVNALKLAERSRVAEEKKRLEKEKRKALLKKKMEEHKKAAALKEKAEKDAQAKREQERLNERKKREAELARRRQQKLKEMRAGLEKKRAMLAAEKKAGLSSRLLSLVLMLLGARSTCLEGRTRKKGNDSFSRELVLYMKDERRDNNIVTTRMMIDYMKEHHHDWLIKYLATKKNEDSAQKALYALCQNFAKRHGFSSRAPVSSNV</sequence>
<dbReference type="STRING" id="761204.W2PD48"/>
<organism evidence="2 3">
    <name type="scientific">Phytophthora nicotianae (strain INRA-310)</name>
    <name type="common">Phytophthora parasitica</name>
    <dbReference type="NCBI Taxonomy" id="761204"/>
    <lineage>
        <taxon>Eukaryota</taxon>
        <taxon>Sar</taxon>
        <taxon>Stramenopiles</taxon>
        <taxon>Oomycota</taxon>
        <taxon>Peronosporomycetes</taxon>
        <taxon>Peronosporales</taxon>
        <taxon>Peronosporaceae</taxon>
        <taxon>Phytophthora</taxon>
    </lineage>
</organism>
<dbReference type="VEuPathDB" id="FungiDB:PPTG_19175"/>
<feature type="region of interest" description="Disordered" evidence="1">
    <location>
        <begin position="1"/>
        <end position="129"/>
    </location>
</feature>
<dbReference type="EMBL" id="KI669664">
    <property type="protein sequence ID" value="ETM98967.1"/>
    <property type="molecule type" value="Genomic_DNA"/>
</dbReference>
<gene>
    <name evidence="2" type="ORF">PPTG_19175</name>
</gene>
<feature type="compositionally biased region" description="Low complexity" evidence="1">
    <location>
        <begin position="7"/>
        <end position="19"/>
    </location>
</feature>
<dbReference type="Proteomes" id="UP000018817">
    <property type="component" value="Unassembled WGS sequence"/>
</dbReference>
<evidence type="ECO:0000313" key="2">
    <source>
        <dbReference type="EMBL" id="ETM98967.1"/>
    </source>
</evidence>
<reference evidence="2 3" key="2">
    <citation type="submission" date="2013-11" db="EMBL/GenBank/DDBJ databases">
        <title>The Genome Sequence of Phytophthora parasitica INRA-310.</title>
        <authorList>
            <consortium name="The Broad Institute Genomics Platform"/>
            <person name="Russ C."/>
            <person name="Tyler B."/>
            <person name="Panabieres F."/>
            <person name="Shan W."/>
            <person name="Tripathy S."/>
            <person name="Grunwald N."/>
            <person name="Machado M."/>
            <person name="Johnson C.S."/>
            <person name="Arredondo F."/>
            <person name="Hong C."/>
            <person name="Coffey M."/>
            <person name="Young S.K."/>
            <person name="Zeng Q."/>
            <person name="Gargeya S."/>
            <person name="Fitzgerald M."/>
            <person name="Abouelleil A."/>
            <person name="Alvarado L."/>
            <person name="Chapman S.B."/>
            <person name="Gainer-Dewar J."/>
            <person name="Goldberg J."/>
            <person name="Griggs A."/>
            <person name="Gujja S."/>
            <person name="Hansen M."/>
            <person name="Howarth C."/>
            <person name="Imamovic A."/>
            <person name="Ireland A."/>
            <person name="Larimer J."/>
            <person name="McCowan C."/>
            <person name="Murphy C."/>
            <person name="Pearson M."/>
            <person name="Poon T.W."/>
            <person name="Priest M."/>
            <person name="Roberts A."/>
            <person name="Saif S."/>
            <person name="Shea T."/>
            <person name="Sykes S."/>
            <person name="Wortman J."/>
            <person name="Nusbaum C."/>
            <person name="Birren B."/>
        </authorList>
    </citation>
    <scope>NUCLEOTIDE SEQUENCE [LARGE SCALE GENOMIC DNA]</scope>
    <source>
        <strain evidence="2 3">INRA-310</strain>
    </source>
</reference>
<feature type="compositionally biased region" description="Basic and acidic residues" evidence="1">
    <location>
        <begin position="62"/>
        <end position="78"/>
    </location>
</feature>
<accession>W2PD48</accession>
<dbReference type="GeneID" id="20187973"/>
<name>W2PD48_PHYN3</name>
<evidence type="ECO:0000313" key="3">
    <source>
        <dbReference type="Proteomes" id="UP000018817"/>
    </source>
</evidence>
<reference evidence="3" key="1">
    <citation type="submission" date="2011-12" db="EMBL/GenBank/DDBJ databases">
        <authorList>
            <consortium name="The Broad Institute Genome Sequencing Platform"/>
            <person name="Russ C."/>
            <person name="Tyler B."/>
            <person name="Panabieres F."/>
            <person name="Shan W."/>
            <person name="Tripathy S."/>
            <person name="Grunwald N."/>
            <person name="Machado M."/>
            <person name="Young S.K."/>
            <person name="Zeng Q."/>
            <person name="Gargeya S."/>
            <person name="Fitzgerald M."/>
            <person name="Haas B."/>
            <person name="Abouelleil A."/>
            <person name="Alvarado L."/>
            <person name="Arachchi H.M."/>
            <person name="Berlin A."/>
            <person name="Chapman S.B."/>
            <person name="Gearin G."/>
            <person name="Goldberg J."/>
            <person name="Griggs A."/>
            <person name="Gujja S."/>
            <person name="Hansen M."/>
            <person name="Heiman D."/>
            <person name="Howarth C."/>
            <person name="Larimer J."/>
            <person name="Lui A."/>
            <person name="MacDonald P.J.P."/>
            <person name="McCowen C."/>
            <person name="Montmayeur A."/>
            <person name="Murphy C."/>
            <person name="Neiman D."/>
            <person name="Pearson M."/>
            <person name="Priest M."/>
            <person name="Roberts A."/>
            <person name="Saif S."/>
            <person name="Shea T."/>
            <person name="Sisk P."/>
            <person name="Stolte C."/>
            <person name="Sykes S."/>
            <person name="Wortman J."/>
            <person name="Nusbaum C."/>
            <person name="Birren B."/>
        </authorList>
    </citation>
    <scope>NUCLEOTIDE SEQUENCE [LARGE SCALE GENOMIC DNA]</scope>
    <source>
        <strain evidence="3">INRA-310</strain>
    </source>
</reference>